<dbReference type="PROSITE" id="PS00316">
    <property type="entry name" value="THAUMATIN_1"/>
    <property type="match status" value="2"/>
</dbReference>
<comment type="caution">
    <text evidence="3">The sequence shown here is derived from an EMBL/GenBank/DDBJ whole genome shotgun (WGS) entry which is preliminary data.</text>
</comment>
<feature type="chain" id="PRO_5036452547" description="Pathogenesis-related protein 5" evidence="2">
    <location>
        <begin position="24"/>
        <end position="622"/>
    </location>
</feature>
<dbReference type="FunFam" id="2.60.110.10:FF:000001">
    <property type="entry name" value="THAUMATIN-LIKE PROTEIN 1"/>
    <property type="match status" value="2"/>
</dbReference>
<organism evidence="3">
    <name type="scientific">Salvia splendens</name>
    <name type="common">Scarlet sage</name>
    <dbReference type="NCBI Taxonomy" id="180675"/>
    <lineage>
        <taxon>Eukaryota</taxon>
        <taxon>Viridiplantae</taxon>
        <taxon>Streptophyta</taxon>
        <taxon>Embryophyta</taxon>
        <taxon>Tracheophyta</taxon>
        <taxon>Spermatophyta</taxon>
        <taxon>Magnoliopsida</taxon>
        <taxon>eudicotyledons</taxon>
        <taxon>Gunneridae</taxon>
        <taxon>Pentapetalae</taxon>
        <taxon>asterids</taxon>
        <taxon>lamiids</taxon>
        <taxon>Lamiales</taxon>
        <taxon>Lamiaceae</taxon>
        <taxon>Nepetoideae</taxon>
        <taxon>Mentheae</taxon>
        <taxon>Salviinae</taxon>
        <taxon>Salvia</taxon>
        <taxon>Salvia subgen. Calosphace</taxon>
        <taxon>core Calosphace</taxon>
    </lineage>
</organism>
<sequence>MGKLYLHIIFLILSNSFIAEVYSSATFTFVNKCKFTVWPGILSNAGISQLPTTGFALQTGESKIITAPSSWGGRFWGRTHCSEDPSGKFTCLTGDCGSGKLECAGGNAATPATLAEFTLDGDAGKDFYDLSLVDGYNLPILVAPQGGTGTNCSKAECGADLNSACPAELRVASAGGEGIACRSACDAFGSEQYCCSGAYGTPAACKPSQYAQTFKRACPQAYSYAYDDLTSTFTCVGADYIITFCPSPNTSQKSSSESTAAGGSNTPFDGNMVYEGALEVSSAPSTYGHVYVIRYENASLQDLLELHKHTSMGKLYFLILFLILSNSFIAEVYSSAKFTIVNKCQFTVWPGIRSNPGISQLPTTGFALQTGESRIITAPSSWSGRFWGRTHCSEDPSGNFSCLTGDCGSGKVECAGRSSSTPATLAEFALDSFNGMDFYDLSLVDGYNLPILVAPQGGTGTNCSKAECGTDLNSDCPAELRVASAGGEGVACRSACDAYRSQQYCCSGAYGTPAACKPTQLSQAFKRACPQAFSYVFDEVNTTFTCTGANYAITFCPPIDASTESSSGSPGAGGRNTPIDGHIVYEGAVEVSSAPATYGHVVGGAGAGAVVAAMLRLSYLYY</sequence>
<dbReference type="PRINTS" id="PR00347">
    <property type="entry name" value="THAUMATIN"/>
</dbReference>
<dbReference type="SUPFAM" id="SSF49870">
    <property type="entry name" value="Osmotin, thaumatin-like protein"/>
    <property type="match status" value="2"/>
</dbReference>
<dbReference type="CDD" id="cd09218">
    <property type="entry name" value="TLP-PA"/>
    <property type="match status" value="2"/>
</dbReference>
<name>A0A8X9AA29_SALSN</name>
<dbReference type="Gene3D" id="2.60.110.10">
    <property type="entry name" value="Thaumatin"/>
    <property type="match status" value="2"/>
</dbReference>
<evidence type="ECO:0000256" key="1">
    <source>
        <dbReference type="ARBA" id="ARBA00022729"/>
    </source>
</evidence>
<keyword evidence="4" id="KW-1185">Reference proteome</keyword>
<gene>
    <name evidence="3" type="ORF">SASPL_100203</name>
</gene>
<protein>
    <recommendedName>
        <fullName evidence="5">Pathogenesis-related protein 5</fullName>
    </recommendedName>
</protein>
<dbReference type="InterPro" id="IPR017949">
    <property type="entry name" value="Thaumatin_CS"/>
</dbReference>
<reference evidence="3" key="2">
    <citation type="submission" date="2020-08" db="EMBL/GenBank/DDBJ databases">
        <title>Plant Genome Project.</title>
        <authorList>
            <person name="Zhang R.-G."/>
        </authorList>
    </citation>
    <scope>NUCLEOTIDE SEQUENCE</scope>
    <source>
        <strain evidence="3">Huo1</strain>
        <tissue evidence="3">Leaf</tissue>
    </source>
</reference>
<reference evidence="3" key="1">
    <citation type="submission" date="2018-01" db="EMBL/GenBank/DDBJ databases">
        <authorList>
            <person name="Mao J.F."/>
        </authorList>
    </citation>
    <scope>NUCLEOTIDE SEQUENCE</scope>
    <source>
        <strain evidence="3">Huo1</strain>
        <tissue evidence="3">Leaf</tissue>
    </source>
</reference>
<dbReference type="Pfam" id="PF00314">
    <property type="entry name" value="Thaumatin"/>
    <property type="match status" value="2"/>
</dbReference>
<feature type="signal peptide" evidence="2">
    <location>
        <begin position="1"/>
        <end position="23"/>
    </location>
</feature>
<evidence type="ECO:0008006" key="5">
    <source>
        <dbReference type="Google" id="ProtNLM"/>
    </source>
</evidence>
<evidence type="ECO:0000313" key="4">
    <source>
        <dbReference type="Proteomes" id="UP000298416"/>
    </source>
</evidence>
<dbReference type="SMART" id="SM00205">
    <property type="entry name" value="THN"/>
    <property type="match status" value="2"/>
</dbReference>
<evidence type="ECO:0000313" key="3">
    <source>
        <dbReference type="EMBL" id="KAG6435332.1"/>
    </source>
</evidence>
<dbReference type="PANTHER" id="PTHR31048">
    <property type="entry name" value="OS03G0233200 PROTEIN"/>
    <property type="match status" value="1"/>
</dbReference>
<proteinExistence type="predicted"/>
<dbReference type="PROSITE" id="PS51367">
    <property type="entry name" value="THAUMATIN_2"/>
    <property type="match status" value="2"/>
</dbReference>
<dbReference type="Proteomes" id="UP000298416">
    <property type="component" value="Unassembled WGS sequence"/>
</dbReference>
<dbReference type="EMBL" id="PNBA02000001">
    <property type="protein sequence ID" value="KAG6435332.1"/>
    <property type="molecule type" value="Genomic_DNA"/>
</dbReference>
<keyword evidence="1 2" id="KW-0732">Signal</keyword>
<dbReference type="InterPro" id="IPR037176">
    <property type="entry name" value="Osmotin/thaumatin-like_sf"/>
</dbReference>
<dbReference type="AlphaFoldDB" id="A0A8X9AA29"/>
<dbReference type="InterPro" id="IPR001938">
    <property type="entry name" value="Thaumatin"/>
</dbReference>
<accession>A0A8X9AA29</accession>
<evidence type="ECO:0000256" key="2">
    <source>
        <dbReference type="SAM" id="SignalP"/>
    </source>
</evidence>